<gene>
    <name evidence="2" type="ORF">P9H32_03570</name>
</gene>
<reference evidence="2 3" key="1">
    <citation type="journal article" date="2024" name="Appl. Environ. Microbiol.">
        <title>Pontiella agarivorans sp. nov., a novel marine anaerobic bacterium capable of degrading macroalgal polysaccharides and fixing nitrogen.</title>
        <authorList>
            <person name="Liu N."/>
            <person name="Kivenson V."/>
            <person name="Peng X."/>
            <person name="Cui Z."/>
            <person name="Lankiewicz T.S."/>
            <person name="Gosselin K.M."/>
            <person name="English C.J."/>
            <person name="Blair E.M."/>
            <person name="O'Malley M.A."/>
            <person name="Valentine D.L."/>
        </authorList>
    </citation>
    <scope>NUCLEOTIDE SEQUENCE [LARGE SCALE GENOMIC DNA]</scope>
    <source>
        <strain evidence="2 3">NLcol2</strain>
    </source>
</reference>
<accession>A0ABU5MU10</accession>
<proteinExistence type="predicted"/>
<keyword evidence="1" id="KW-0812">Transmembrane</keyword>
<sequence>MLSGIKEIAVIVIVLLALFLVPRMIRPKKNTDTGSAEKEGASRKNDGLTRLAVLISALWVTVAFLLWNPFTDGLSVFAVAGILPVAFGWGCRWVWLGFKK</sequence>
<dbReference type="EMBL" id="JARVCO010000002">
    <property type="protein sequence ID" value="MDZ8117695.1"/>
    <property type="molecule type" value="Genomic_DNA"/>
</dbReference>
<comment type="caution">
    <text evidence="2">The sequence shown here is derived from an EMBL/GenBank/DDBJ whole genome shotgun (WGS) entry which is preliminary data.</text>
</comment>
<keyword evidence="3" id="KW-1185">Reference proteome</keyword>
<evidence type="ECO:0000256" key="1">
    <source>
        <dbReference type="SAM" id="Phobius"/>
    </source>
</evidence>
<organism evidence="2 3">
    <name type="scientific">Pontiella agarivorans</name>
    <dbReference type="NCBI Taxonomy" id="3038953"/>
    <lineage>
        <taxon>Bacteria</taxon>
        <taxon>Pseudomonadati</taxon>
        <taxon>Kiritimatiellota</taxon>
        <taxon>Kiritimatiellia</taxon>
        <taxon>Kiritimatiellales</taxon>
        <taxon>Pontiellaceae</taxon>
        <taxon>Pontiella</taxon>
    </lineage>
</organism>
<protein>
    <submittedName>
        <fullName evidence="2">Uncharacterized protein</fullName>
    </submittedName>
</protein>
<evidence type="ECO:0000313" key="3">
    <source>
        <dbReference type="Proteomes" id="UP001290861"/>
    </source>
</evidence>
<evidence type="ECO:0000313" key="2">
    <source>
        <dbReference type="EMBL" id="MDZ8117695.1"/>
    </source>
</evidence>
<feature type="transmembrane region" description="Helical" evidence="1">
    <location>
        <begin position="6"/>
        <end position="26"/>
    </location>
</feature>
<keyword evidence="1" id="KW-0472">Membrane</keyword>
<dbReference type="RefSeq" id="WP_322607493.1">
    <property type="nucleotide sequence ID" value="NZ_JARVCO010000002.1"/>
</dbReference>
<keyword evidence="1" id="KW-1133">Transmembrane helix</keyword>
<feature type="transmembrane region" description="Helical" evidence="1">
    <location>
        <begin position="47"/>
        <end position="67"/>
    </location>
</feature>
<dbReference type="Proteomes" id="UP001290861">
    <property type="component" value="Unassembled WGS sequence"/>
</dbReference>
<name>A0ABU5MU10_9BACT</name>
<feature type="transmembrane region" description="Helical" evidence="1">
    <location>
        <begin position="73"/>
        <end position="95"/>
    </location>
</feature>